<proteinExistence type="predicted"/>
<organism evidence="1 2">
    <name type="scientific">Thiorhodococcus fuscus</name>
    <dbReference type="NCBI Taxonomy" id="527200"/>
    <lineage>
        <taxon>Bacteria</taxon>
        <taxon>Pseudomonadati</taxon>
        <taxon>Pseudomonadota</taxon>
        <taxon>Gammaproteobacteria</taxon>
        <taxon>Chromatiales</taxon>
        <taxon>Chromatiaceae</taxon>
        <taxon>Thiorhodococcus</taxon>
    </lineage>
</organism>
<keyword evidence="2" id="KW-1185">Reference proteome</keyword>
<evidence type="ECO:0000313" key="2">
    <source>
        <dbReference type="Proteomes" id="UP001597337"/>
    </source>
</evidence>
<name>A0ABW4YAH3_9GAMM</name>
<comment type="caution">
    <text evidence="1">The sequence shown here is derived from an EMBL/GenBank/DDBJ whole genome shotgun (WGS) entry which is preliminary data.</text>
</comment>
<dbReference type="EMBL" id="JBHUHX010000042">
    <property type="protein sequence ID" value="MFD2113142.1"/>
    <property type="molecule type" value="Genomic_DNA"/>
</dbReference>
<dbReference type="RefSeq" id="WP_386027834.1">
    <property type="nucleotide sequence ID" value="NZ_JBHUHX010000042.1"/>
</dbReference>
<gene>
    <name evidence="1" type="ORF">ACFSJC_14920</name>
</gene>
<dbReference type="Proteomes" id="UP001597337">
    <property type="component" value="Unassembled WGS sequence"/>
</dbReference>
<sequence length="143" mass="16586">MLAADRETHRRIFIRAWRKAKHSEPLEPLERQIVEILQQHPEYQGLLETPDAAIDKDFPPQQGQANPFLHLGLHLAIQEQVGIDQPAGIRQRYLELAQRLGDAHLAEHRMMECLTESLWKLQHDQRPFDERAYLACIDAPGSR</sequence>
<dbReference type="Pfam" id="PF08897">
    <property type="entry name" value="DUF1841"/>
    <property type="match status" value="1"/>
</dbReference>
<accession>A0ABW4YAH3</accession>
<reference evidence="2" key="1">
    <citation type="journal article" date="2019" name="Int. J. Syst. Evol. Microbiol.">
        <title>The Global Catalogue of Microorganisms (GCM) 10K type strain sequencing project: providing services to taxonomists for standard genome sequencing and annotation.</title>
        <authorList>
            <consortium name="The Broad Institute Genomics Platform"/>
            <consortium name="The Broad Institute Genome Sequencing Center for Infectious Disease"/>
            <person name="Wu L."/>
            <person name="Ma J."/>
        </authorList>
    </citation>
    <scope>NUCLEOTIDE SEQUENCE [LARGE SCALE GENOMIC DNA]</scope>
    <source>
        <strain evidence="2">KACC 12597</strain>
    </source>
</reference>
<dbReference type="InterPro" id="IPR014993">
    <property type="entry name" value="DUF1841"/>
</dbReference>
<evidence type="ECO:0000313" key="1">
    <source>
        <dbReference type="EMBL" id="MFD2113142.1"/>
    </source>
</evidence>
<protein>
    <submittedName>
        <fullName evidence="1">DUF1841 family protein</fullName>
    </submittedName>
</protein>